<feature type="transmembrane region" description="Helical" evidence="1">
    <location>
        <begin position="31"/>
        <end position="50"/>
    </location>
</feature>
<dbReference type="EMBL" id="BSET01000002">
    <property type="protein sequence ID" value="GLK02485.1"/>
    <property type="molecule type" value="Genomic_DNA"/>
</dbReference>
<name>A0A9W6HU99_9MICO</name>
<dbReference type="AlphaFoldDB" id="A0A9W6HU99"/>
<keyword evidence="1" id="KW-0472">Membrane</keyword>
<feature type="transmembrane region" description="Helical" evidence="1">
    <location>
        <begin position="102"/>
        <end position="127"/>
    </location>
</feature>
<evidence type="ECO:0000313" key="2">
    <source>
        <dbReference type="EMBL" id="GLK02485.1"/>
    </source>
</evidence>
<sequence length="172" mass="18488">MSLRTESPTGIRTEQRPMAFSRREFWRGVRAAWGSAMILLTGALVYAGVVSSGPPWGPPHSMIIISLLYGLPLGAFAITVASLAGAPLAWLIGAFLARVRRVWIHLTVFAVYGALWTVALSVAYLAFFGTPISTALTSPYLAVIAVGSALVVAAGWGWTVRQSRREAEFAPR</sequence>
<reference evidence="2" key="1">
    <citation type="journal article" date="2014" name="Int. J. Syst. Evol. Microbiol.">
        <title>Complete genome sequence of Corynebacterium casei LMG S-19264T (=DSM 44701T), isolated from a smear-ripened cheese.</title>
        <authorList>
            <consortium name="US DOE Joint Genome Institute (JGI-PGF)"/>
            <person name="Walter F."/>
            <person name="Albersmeier A."/>
            <person name="Kalinowski J."/>
            <person name="Ruckert C."/>
        </authorList>
    </citation>
    <scope>NUCLEOTIDE SEQUENCE</scope>
    <source>
        <strain evidence="2">VKM Ac-1958</strain>
    </source>
</reference>
<organism evidence="2 3">
    <name type="scientific">Microbacterium keratanolyticum</name>
    <dbReference type="NCBI Taxonomy" id="67574"/>
    <lineage>
        <taxon>Bacteria</taxon>
        <taxon>Bacillati</taxon>
        <taxon>Actinomycetota</taxon>
        <taxon>Actinomycetes</taxon>
        <taxon>Micrococcales</taxon>
        <taxon>Microbacteriaceae</taxon>
        <taxon>Microbacterium</taxon>
    </lineage>
</organism>
<dbReference type="Proteomes" id="UP001142325">
    <property type="component" value="Unassembled WGS sequence"/>
</dbReference>
<comment type="caution">
    <text evidence="2">The sequence shown here is derived from an EMBL/GenBank/DDBJ whole genome shotgun (WGS) entry which is preliminary data.</text>
</comment>
<feature type="transmembrane region" description="Helical" evidence="1">
    <location>
        <begin position="139"/>
        <end position="158"/>
    </location>
</feature>
<dbReference type="RefSeq" id="WP_204937347.1">
    <property type="nucleotide sequence ID" value="NZ_BAAAUM010000002.1"/>
</dbReference>
<keyword evidence="1" id="KW-0812">Transmembrane</keyword>
<proteinExistence type="predicted"/>
<gene>
    <name evidence="2" type="ORF">GCM10017596_22000</name>
</gene>
<evidence type="ECO:0000313" key="3">
    <source>
        <dbReference type="Proteomes" id="UP001142325"/>
    </source>
</evidence>
<feature type="transmembrane region" description="Helical" evidence="1">
    <location>
        <begin position="62"/>
        <end position="90"/>
    </location>
</feature>
<keyword evidence="1" id="KW-1133">Transmembrane helix</keyword>
<reference evidence="2" key="2">
    <citation type="submission" date="2023-01" db="EMBL/GenBank/DDBJ databases">
        <authorList>
            <person name="Sun Q."/>
            <person name="Evtushenko L."/>
        </authorList>
    </citation>
    <scope>NUCLEOTIDE SEQUENCE</scope>
    <source>
        <strain evidence="2">VKM Ac-1958</strain>
    </source>
</reference>
<keyword evidence="3" id="KW-1185">Reference proteome</keyword>
<evidence type="ECO:0000256" key="1">
    <source>
        <dbReference type="SAM" id="Phobius"/>
    </source>
</evidence>
<protein>
    <submittedName>
        <fullName evidence="2">Uncharacterized protein</fullName>
    </submittedName>
</protein>
<accession>A0A9W6HU99</accession>